<organism evidence="2 3">
    <name type="scientific">Hirundo rustica rustica</name>
    <dbReference type="NCBI Taxonomy" id="333673"/>
    <lineage>
        <taxon>Eukaryota</taxon>
        <taxon>Metazoa</taxon>
        <taxon>Chordata</taxon>
        <taxon>Craniata</taxon>
        <taxon>Vertebrata</taxon>
        <taxon>Euteleostomi</taxon>
        <taxon>Archelosauria</taxon>
        <taxon>Archosauria</taxon>
        <taxon>Dinosauria</taxon>
        <taxon>Saurischia</taxon>
        <taxon>Theropoda</taxon>
        <taxon>Coelurosauria</taxon>
        <taxon>Aves</taxon>
        <taxon>Neognathae</taxon>
        <taxon>Neoaves</taxon>
        <taxon>Telluraves</taxon>
        <taxon>Australaves</taxon>
        <taxon>Passeriformes</taxon>
        <taxon>Sylvioidea</taxon>
        <taxon>Hirundinidae</taxon>
        <taxon>Hirundo</taxon>
    </lineage>
</organism>
<dbReference type="Proteomes" id="UP000269221">
    <property type="component" value="Unassembled WGS sequence"/>
</dbReference>
<gene>
    <name evidence="2" type="ORF">DUI87_08169</name>
</gene>
<dbReference type="EMBL" id="QRBI01000104">
    <property type="protein sequence ID" value="RMC15962.1"/>
    <property type="molecule type" value="Genomic_DNA"/>
</dbReference>
<evidence type="ECO:0000313" key="2">
    <source>
        <dbReference type="EMBL" id="RMC15962.1"/>
    </source>
</evidence>
<feature type="compositionally biased region" description="Polar residues" evidence="1">
    <location>
        <begin position="63"/>
        <end position="72"/>
    </location>
</feature>
<comment type="caution">
    <text evidence="2">The sequence shown here is derived from an EMBL/GenBank/DDBJ whole genome shotgun (WGS) entry which is preliminary data.</text>
</comment>
<feature type="region of interest" description="Disordered" evidence="1">
    <location>
        <begin position="1"/>
        <end position="33"/>
    </location>
</feature>
<reference evidence="2 3" key="1">
    <citation type="submission" date="2018-07" db="EMBL/GenBank/DDBJ databases">
        <title>A high quality draft genome assembly of the barn swallow (H. rustica rustica).</title>
        <authorList>
            <person name="Formenti G."/>
            <person name="Chiara M."/>
            <person name="Poveda L."/>
            <person name="Francoijs K.-J."/>
            <person name="Bonisoli-Alquati A."/>
            <person name="Canova L."/>
            <person name="Gianfranceschi L."/>
            <person name="Horner D.S."/>
            <person name="Saino N."/>
        </authorList>
    </citation>
    <scope>NUCLEOTIDE SEQUENCE [LARGE SCALE GENOMIC DNA]</scope>
    <source>
        <strain evidence="2">Chelidonia</strain>
        <tissue evidence="2">Blood</tissue>
    </source>
</reference>
<protein>
    <submittedName>
        <fullName evidence="2">Uncharacterized protein</fullName>
    </submittedName>
</protein>
<feature type="region of interest" description="Disordered" evidence="1">
    <location>
        <begin position="52"/>
        <end position="97"/>
    </location>
</feature>
<feature type="compositionally biased region" description="Pro residues" evidence="1">
    <location>
        <begin position="85"/>
        <end position="97"/>
    </location>
</feature>
<evidence type="ECO:0000313" key="3">
    <source>
        <dbReference type="Proteomes" id="UP000269221"/>
    </source>
</evidence>
<feature type="compositionally biased region" description="Basic and acidic residues" evidence="1">
    <location>
        <begin position="74"/>
        <end position="83"/>
    </location>
</feature>
<dbReference type="AlphaFoldDB" id="A0A3M0KRP0"/>
<evidence type="ECO:0000256" key="1">
    <source>
        <dbReference type="SAM" id="MobiDB-lite"/>
    </source>
</evidence>
<accession>A0A3M0KRP0</accession>
<keyword evidence="3" id="KW-1185">Reference proteome</keyword>
<proteinExistence type="predicted"/>
<sequence>MAGYGGLSRQAGGVLAGKVSSAEEATMAGPGLTQLQMGRQGALNSWALQQMIEFPGPDPPLTVDSSRSQQSPDHPLRNQEQKKPPSSPGAPEPFPLP</sequence>
<name>A0A3M0KRP0_HIRRU</name>